<keyword evidence="7 10" id="KW-0675">Receptor</keyword>
<dbReference type="GO" id="GO:0032870">
    <property type="term" value="P:cellular response to hormone stimulus"/>
    <property type="evidence" value="ECO:0007669"/>
    <property type="project" value="TreeGrafter"/>
</dbReference>
<dbReference type="EMBL" id="GBYB01007045">
    <property type="protein sequence ID" value="JAG76812.1"/>
    <property type="molecule type" value="Transcribed_RNA"/>
</dbReference>
<organism evidence="13">
    <name type="scientific">Fopius arisanus</name>
    <dbReference type="NCBI Taxonomy" id="64838"/>
    <lineage>
        <taxon>Eukaryota</taxon>
        <taxon>Metazoa</taxon>
        <taxon>Ecdysozoa</taxon>
        <taxon>Arthropoda</taxon>
        <taxon>Hexapoda</taxon>
        <taxon>Insecta</taxon>
        <taxon>Pterygota</taxon>
        <taxon>Neoptera</taxon>
        <taxon>Endopterygota</taxon>
        <taxon>Hymenoptera</taxon>
        <taxon>Apocrita</taxon>
        <taxon>Ichneumonoidea</taxon>
        <taxon>Braconidae</taxon>
        <taxon>Opiinae</taxon>
        <taxon>Fopius</taxon>
    </lineage>
</organism>
<feature type="transmembrane region" description="Helical" evidence="10">
    <location>
        <begin position="29"/>
        <end position="52"/>
    </location>
</feature>
<dbReference type="InterPro" id="IPR000276">
    <property type="entry name" value="GPCR_Rhodpsn"/>
</dbReference>
<protein>
    <submittedName>
        <fullName evidence="13">ITR_1 protein</fullName>
    </submittedName>
    <submittedName>
        <fullName evidence="15">Isotocin receptor</fullName>
    </submittedName>
</protein>
<dbReference type="Gene3D" id="1.20.1070.10">
    <property type="entry name" value="Rhodopsin 7-helix transmembrane proteins"/>
    <property type="match status" value="1"/>
</dbReference>
<dbReference type="CDD" id="cd15196">
    <property type="entry name" value="7tmA_Vasopressin_Oxytocin"/>
    <property type="match status" value="1"/>
</dbReference>
<dbReference type="SUPFAM" id="SSF81321">
    <property type="entry name" value="Family A G protein-coupled receptor-like"/>
    <property type="match status" value="1"/>
</dbReference>
<feature type="transmembrane region" description="Helical" evidence="10">
    <location>
        <begin position="261"/>
        <end position="284"/>
    </location>
</feature>
<dbReference type="GO" id="GO:0005000">
    <property type="term" value="F:vasopressin receptor activity"/>
    <property type="evidence" value="ECO:0007669"/>
    <property type="project" value="InterPro"/>
</dbReference>
<evidence type="ECO:0000256" key="3">
    <source>
        <dbReference type="ARBA" id="ARBA00022692"/>
    </source>
</evidence>
<evidence type="ECO:0000256" key="7">
    <source>
        <dbReference type="ARBA" id="ARBA00023170"/>
    </source>
</evidence>
<keyword evidence="4 10" id="KW-1133">Transmembrane helix</keyword>
<dbReference type="InterPro" id="IPR001817">
    <property type="entry name" value="Vasoprsn_rcpt"/>
</dbReference>
<proteinExistence type="inferred from homology"/>
<dbReference type="PRINTS" id="PR00237">
    <property type="entry name" value="GPCRRHODOPSN"/>
</dbReference>
<keyword evidence="8 10" id="KW-0325">Glycoprotein</keyword>
<feature type="transmembrane region" description="Helical" evidence="10">
    <location>
        <begin position="117"/>
        <end position="137"/>
    </location>
</feature>
<dbReference type="GO" id="GO:0005886">
    <property type="term" value="C:plasma membrane"/>
    <property type="evidence" value="ECO:0007669"/>
    <property type="project" value="UniProtKB-SubCell"/>
</dbReference>
<sequence>MLSRNKQIMEESSTITEDPRDEYLAIWEMVVLLVILVITVIGNFLVLFALYLRRYCGRRRKLTRMYFFMMHLSIADLMTGVLNVLPQLMWDITGGRFQGGAMLCKLVKFGQPLGHYASTYVLIAGAIDRYHAICYPFNYCRTTHRQARLMVYIAWGISSALCLPQIFIFSYQEISPGIWDCWADFIPPHGQRTYVTWYSITVLMLPFSVLVYTYVSICREIWKNTEITVFGHRGEVKRMDSRENNREPVISRARIKTVKQMITVVSLHVITSAPFVGCQLWAAWDPDALKTPFYQGPAFTILSLLSSLTSCVNPWIYMGFNRELRSTLKNYMKKLIFSRSMTFDGDLSHQSTNSSTRSTIIGTMVRLASSMYRNKTPRTPGPEPLTNLQESL</sequence>
<dbReference type="Pfam" id="PF00001">
    <property type="entry name" value="7tm_1"/>
    <property type="match status" value="1"/>
</dbReference>
<feature type="transmembrane region" description="Helical" evidence="10">
    <location>
        <begin position="195"/>
        <end position="215"/>
    </location>
</feature>
<evidence type="ECO:0000256" key="5">
    <source>
        <dbReference type="ARBA" id="ARBA00023040"/>
    </source>
</evidence>
<evidence type="ECO:0000259" key="12">
    <source>
        <dbReference type="PROSITE" id="PS50262"/>
    </source>
</evidence>
<keyword evidence="2" id="KW-1003">Cell membrane</keyword>
<gene>
    <name evidence="13" type="primary">ITR_1</name>
    <name evidence="15" type="synonym">LOC105268109</name>
    <name evidence="13" type="ORF">g.65832</name>
</gene>
<keyword evidence="9 10" id="KW-0807">Transducer</keyword>
<accession>A0A9R1TA08</accession>
<keyword evidence="6 10" id="KW-0472">Membrane</keyword>
<reference evidence="15" key="2">
    <citation type="submission" date="2025-04" db="UniProtKB">
        <authorList>
            <consortium name="RefSeq"/>
        </authorList>
    </citation>
    <scope>IDENTIFICATION</scope>
    <source>
        <strain evidence="15">USDA-PBARC FA_bdor</strain>
        <tissue evidence="15">Whole organism</tissue>
    </source>
</reference>
<evidence type="ECO:0000256" key="11">
    <source>
        <dbReference type="SAM" id="MobiDB-lite"/>
    </source>
</evidence>
<evidence type="ECO:0000256" key="4">
    <source>
        <dbReference type="ARBA" id="ARBA00022989"/>
    </source>
</evidence>
<name>A0A0C9RF68_9HYME</name>
<evidence type="ECO:0000313" key="13">
    <source>
        <dbReference type="EMBL" id="JAG76812.1"/>
    </source>
</evidence>
<keyword evidence="5 10" id="KW-0297">G-protein coupled receptor</keyword>
<dbReference type="RefSeq" id="XP_011305702.1">
    <property type="nucleotide sequence ID" value="XM_011307400.1"/>
</dbReference>
<evidence type="ECO:0000256" key="8">
    <source>
        <dbReference type="ARBA" id="ARBA00023180"/>
    </source>
</evidence>
<dbReference type="GO" id="GO:0042277">
    <property type="term" value="F:peptide binding"/>
    <property type="evidence" value="ECO:0007669"/>
    <property type="project" value="TreeGrafter"/>
</dbReference>
<feature type="transmembrane region" description="Helical" evidence="10">
    <location>
        <begin position="296"/>
        <end position="320"/>
    </location>
</feature>
<dbReference type="Proteomes" id="UP000694866">
    <property type="component" value="Unplaced"/>
</dbReference>
<evidence type="ECO:0000256" key="10">
    <source>
        <dbReference type="RuleBase" id="RU046427"/>
    </source>
</evidence>
<evidence type="ECO:0000313" key="15">
    <source>
        <dbReference type="RefSeq" id="XP_011305702.1"/>
    </source>
</evidence>
<dbReference type="InterPro" id="IPR017452">
    <property type="entry name" value="GPCR_Rhodpsn_7TM"/>
</dbReference>
<keyword evidence="14" id="KW-1185">Reference proteome</keyword>
<dbReference type="GeneID" id="105268109"/>
<comment type="similarity">
    <text evidence="10">Belongs to the G-protein coupled receptor 1 family. Vasopressin/oxytocin receptor subfamily.</text>
</comment>
<evidence type="ECO:0000256" key="2">
    <source>
        <dbReference type="ARBA" id="ARBA00022475"/>
    </source>
</evidence>
<comment type="subcellular location">
    <subcellularLocation>
        <location evidence="1 10">Cell membrane</location>
        <topology evidence="1 10">Multi-pass membrane protein</topology>
    </subcellularLocation>
</comment>
<feature type="domain" description="G-protein coupled receptors family 1 profile" evidence="12">
    <location>
        <begin position="42"/>
        <end position="317"/>
    </location>
</feature>
<dbReference type="PROSITE" id="PS50262">
    <property type="entry name" value="G_PROTEIN_RECEP_F1_2"/>
    <property type="match status" value="1"/>
</dbReference>
<evidence type="ECO:0000256" key="6">
    <source>
        <dbReference type="ARBA" id="ARBA00023136"/>
    </source>
</evidence>
<dbReference type="PANTHER" id="PTHR24241:SF161">
    <property type="entry name" value="G-PROTEIN COUPLED RECEPTORS FAMILY 1 PROFILE DOMAIN-CONTAINING PROTEIN"/>
    <property type="match status" value="1"/>
</dbReference>
<evidence type="ECO:0000256" key="9">
    <source>
        <dbReference type="ARBA" id="ARBA00023224"/>
    </source>
</evidence>
<reference evidence="13" key="1">
    <citation type="submission" date="2015-01" db="EMBL/GenBank/DDBJ databases">
        <title>Transcriptome Assembly of Fopius arisanus.</title>
        <authorList>
            <person name="Geib S."/>
        </authorList>
    </citation>
    <scope>NUCLEOTIDE SEQUENCE</scope>
</reference>
<dbReference type="AlphaFoldDB" id="A0A0C9RF68"/>
<feature type="transmembrane region" description="Helical" evidence="10">
    <location>
        <begin position="64"/>
        <end position="85"/>
    </location>
</feature>
<dbReference type="KEGG" id="fas:105268109"/>
<feature type="region of interest" description="Disordered" evidence="11">
    <location>
        <begin position="372"/>
        <end position="392"/>
    </location>
</feature>
<dbReference type="PRINTS" id="PR00896">
    <property type="entry name" value="VASOPRESSINR"/>
</dbReference>
<accession>A0A0C9RF68</accession>
<dbReference type="OrthoDB" id="6435638at2759"/>
<evidence type="ECO:0000256" key="1">
    <source>
        <dbReference type="ARBA" id="ARBA00004651"/>
    </source>
</evidence>
<feature type="transmembrane region" description="Helical" evidence="10">
    <location>
        <begin position="149"/>
        <end position="169"/>
    </location>
</feature>
<dbReference type="PANTHER" id="PTHR24241">
    <property type="entry name" value="NEUROPEPTIDE RECEPTOR-RELATED G-PROTEIN COUPLED RECEPTOR"/>
    <property type="match status" value="1"/>
</dbReference>
<evidence type="ECO:0000313" key="14">
    <source>
        <dbReference type="Proteomes" id="UP000694866"/>
    </source>
</evidence>
<keyword evidence="3 10" id="KW-0812">Transmembrane</keyword>